<evidence type="ECO:0000313" key="4">
    <source>
        <dbReference type="Proteomes" id="UP000198406"/>
    </source>
</evidence>
<keyword evidence="2" id="KW-1133">Transmembrane helix</keyword>
<feature type="transmembrane region" description="Helical" evidence="2">
    <location>
        <begin position="181"/>
        <end position="207"/>
    </location>
</feature>
<feature type="transmembrane region" description="Helical" evidence="2">
    <location>
        <begin position="325"/>
        <end position="347"/>
    </location>
</feature>
<feature type="region of interest" description="Disordered" evidence="1">
    <location>
        <begin position="1"/>
        <end position="105"/>
    </location>
</feature>
<dbReference type="InParanoid" id="A0A1Z5KNG1"/>
<comment type="caution">
    <text evidence="3">The sequence shown here is derived from an EMBL/GenBank/DDBJ whole genome shotgun (WGS) entry which is preliminary data.</text>
</comment>
<reference evidence="3 4" key="1">
    <citation type="journal article" date="2015" name="Plant Cell">
        <title>Oil accumulation by the oleaginous diatom Fistulifera solaris as revealed by the genome and transcriptome.</title>
        <authorList>
            <person name="Tanaka T."/>
            <person name="Maeda Y."/>
            <person name="Veluchamy A."/>
            <person name="Tanaka M."/>
            <person name="Abida H."/>
            <person name="Marechal E."/>
            <person name="Bowler C."/>
            <person name="Muto M."/>
            <person name="Sunaga Y."/>
            <person name="Tanaka M."/>
            <person name="Yoshino T."/>
            <person name="Taniguchi T."/>
            <person name="Fukuda Y."/>
            <person name="Nemoto M."/>
            <person name="Matsumoto M."/>
            <person name="Wong P.S."/>
            <person name="Aburatani S."/>
            <person name="Fujibuchi W."/>
        </authorList>
    </citation>
    <scope>NUCLEOTIDE SEQUENCE [LARGE SCALE GENOMIC DNA]</scope>
    <source>
        <strain evidence="3 4">JPCC DA0580</strain>
    </source>
</reference>
<organism evidence="3 4">
    <name type="scientific">Fistulifera solaris</name>
    <name type="common">Oleaginous diatom</name>
    <dbReference type="NCBI Taxonomy" id="1519565"/>
    <lineage>
        <taxon>Eukaryota</taxon>
        <taxon>Sar</taxon>
        <taxon>Stramenopiles</taxon>
        <taxon>Ochrophyta</taxon>
        <taxon>Bacillariophyta</taxon>
        <taxon>Bacillariophyceae</taxon>
        <taxon>Bacillariophycidae</taxon>
        <taxon>Naviculales</taxon>
        <taxon>Naviculaceae</taxon>
        <taxon>Fistulifera</taxon>
    </lineage>
</organism>
<dbReference type="AlphaFoldDB" id="A0A1Z5KNG1"/>
<keyword evidence="2" id="KW-0812">Transmembrane</keyword>
<name>A0A1Z5KNG1_FISSO</name>
<evidence type="ECO:0000256" key="1">
    <source>
        <dbReference type="SAM" id="MobiDB-lite"/>
    </source>
</evidence>
<feature type="compositionally biased region" description="Acidic residues" evidence="1">
    <location>
        <begin position="75"/>
        <end position="93"/>
    </location>
</feature>
<keyword evidence="4" id="KW-1185">Reference proteome</keyword>
<evidence type="ECO:0000313" key="3">
    <source>
        <dbReference type="EMBL" id="GAX27870.1"/>
    </source>
</evidence>
<evidence type="ECO:0000256" key="2">
    <source>
        <dbReference type="SAM" id="Phobius"/>
    </source>
</evidence>
<feature type="compositionally biased region" description="Polar residues" evidence="1">
    <location>
        <begin position="1"/>
        <end position="12"/>
    </location>
</feature>
<keyword evidence="2" id="KW-0472">Membrane</keyword>
<protein>
    <submittedName>
        <fullName evidence="3">Uncharacterized protein</fullName>
    </submittedName>
</protein>
<accession>A0A1Z5KNG1</accession>
<feature type="compositionally biased region" description="Basic and acidic residues" evidence="1">
    <location>
        <begin position="36"/>
        <end position="46"/>
    </location>
</feature>
<sequence length="364" mass="39264">MTTAPETNNQQRGPLIIHTGIPSSSCLKQHQQQPQHDSHSDIKPSRIEVSPDGEETPPQPGAVHMIGSRVMTAEQQEEDAWDLEESDEEEEEEGQQHDEERPPSVEELGTVSLHSNRSSACTIEAGDSDNVDPVLSKETYMLPPDIQAEAVDEQQEAKLLEILHAPVVQGEAVSAPKYARYLLPVSLTCTFLSLMGIAGMAVFVFAVKPNEVQPIPTPAPSVSPSAVPTLTFSIYPTIYIKPESDMAPPVSSTFIAVGNETYPPVLPPQSEMADSAPVGTVMAPNGRTTLPPAVDTGKKRPTMPPTSRPKRDDTLETSTSQPSTLAMGLISTLIALSAVVAIAAFVAHWQIRKRAQRSSQSIDK</sequence>
<feature type="compositionally biased region" description="Basic and acidic residues" evidence="1">
    <location>
        <begin position="94"/>
        <end position="104"/>
    </location>
</feature>
<feature type="region of interest" description="Disordered" evidence="1">
    <location>
        <begin position="283"/>
        <end position="322"/>
    </location>
</feature>
<gene>
    <name evidence="3" type="ORF">FisN_13Hh018</name>
</gene>
<proteinExistence type="predicted"/>
<dbReference type="EMBL" id="BDSP01000259">
    <property type="protein sequence ID" value="GAX27870.1"/>
    <property type="molecule type" value="Genomic_DNA"/>
</dbReference>
<dbReference type="Proteomes" id="UP000198406">
    <property type="component" value="Unassembled WGS sequence"/>
</dbReference>